<dbReference type="EMBL" id="GBRH01277692">
    <property type="protein sequence ID" value="JAD20203.1"/>
    <property type="molecule type" value="Transcribed_RNA"/>
</dbReference>
<proteinExistence type="predicted"/>
<reference evidence="2" key="1">
    <citation type="submission" date="2014-09" db="EMBL/GenBank/DDBJ databases">
        <authorList>
            <person name="Magalhaes I.L.F."/>
            <person name="Oliveira U."/>
            <person name="Santos F.R."/>
            <person name="Vidigal T.H.D.A."/>
            <person name="Brescovit A.D."/>
            <person name="Santos A.J."/>
        </authorList>
    </citation>
    <scope>NUCLEOTIDE SEQUENCE</scope>
    <source>
        <tissue evidence="2">Shoot tissue taken approximately 20 cm above the soil surface</tissue>
    </source>
</reference>
<feature type="transmembrane region" description="Helical" evidence="1">
    <location>
        <begin position="12"/>
        <end position="30"/>
    </location>
</feature>
<sequence>MFTAVSQCHKSAWVLYLNPRFLSFAFMFVAA</sequence>
<keyword evidence="1" id="KW-0812">Transmembrane</keyword>
<keyword evidence="1" id="KW-0472">Membrane</keyword>
<reference evidence="2" key="2">
    <citation type="journal article" date="2015" name="Data Brief">
        <title>Shoot transcriptome of the giant reed, Arundo donax.</title>
        <authorList>
            <person name="Barrero R.A."/>
            <person name="Guerrero F.D."/>
            <person name="Moolhuijzen P."/>
            <person name="Goolsby J.A."/>
            <person name="Tidwell J."/>
            <person name="Bellgard S.E."/>
            <person name="Bellgard M.I."/>
        </authorList>
    </citation>
    <scope>NUCLEOTIDE SEQUENCE</scope>
    <source>
        <tissue evidence="2">Shoot tissue taken approximately 20 cm above the soil surface</tissue>
    </source>
</reference>
<dbReference type="AlphaFoldDB" id="A0A0A8Y5G4"/>
<accession>A0A0A8Y5G4</accession>
<organism evidence="2">
    <name type="scientific">Arundo donax</name>
    <name type="common">Giant reed</name>
    <name type="synonym">Donax arundinaceus</name>
    <dbReference type="NCBI Taxonomy" id="35708"/>
    <lineage>
        <taxon>Eukaryota</taxon>
        <taxon>Viridiplantae</taxon>
        <taxon>Streptophyta</taxon>
        <taxon>Embryophyta</taxon>
        <taxon>Tracheophyta</taxon>
        <taxon>Spermatophyta</taxon>
        <taxon>Magnoliopsida</taxon>
        <taxon>Liliopsida</taxon>
        <taxon>Poales</taxon>
        <taxon>Poaceae</taxon>
        <taxon>PACMAD clade</taxon>
        <taxon>Arundinoideae</taxon>
        <taxon>Arundineae</taxon>
        <taxon>Arundo</taxon>
    </lineage>
</organism>
<name>A0A0A8Y5G4_ARUDO</name>
<evidence type="ECO:0000313" key="2">
    <source>
        <dbReference type="EMBL" id="JAD20203.1"/>
    </source>
</evidence>
<evidence type="ECO:0000256" key="1">
    <source>
        <dbReference type="SAM" id="Phobius"/>
    </source>
</evidence>
<keyword evidence="1" id="KW-1133">Transmembrane helix</keyword>
<protein>
    <submittedName>
        <fullName evidence="2">Uncharacterized protein</fullName>
    </submittedName>
</protein>